<dbReference type="InParanoid" id="A0A0C3DG87"/>
<gene>
    <name evidence="1" type="ORF">SCLCIDRAFT_984804</name>
</gene>
<dbReference type="Proteomes" id="UP000053989">
    <property type="component" value="Unassembled WGS sequence"/>
</dbReference>
<evidence type="ECO:0000313" key="1">
    <source>
        <dbReference type="EMBL" id="KIM59705.1"/>
    </source>
</evidence>
<reference evidence="1 2" key="1">
    <citation type="submission" date="2014-04" db="EMBL/GenBank/DDBJ databases">
        <authorList>
            <consortium name="DOE Joint Genome Institute"/>
            <person name="Kuo A."/>
            <person name="Kohler A."/>
            <person name="Nagy L.G."/>
            <person name="Floudas D."/>
            <person name="Copeland A."/>
            <person name="Barry K.W."/>
            <person name="Cichocki N."/>
            <person name="Veneault-Fourrey C."/>
            <person name="LaButti K."/>
            <person name="Lindquist E.A."/>
            <person name="Lipzen A."/>
            <person name="Lundell T."/>
            <person name="Morin E."/>
            <person name="Murat C."/>
            <person name="Sun H."/>
            <person name="Tunlid A."/>
            <person name="Henrissat B."/>
            <person name="Grigoriev I.V."/>
            <person name="Hibbett D.S."/>
            <person name="Martin F."/>
            <person name="Nordberg H.P."/>
            <person name="Cantor M.N."/>
            <person name="Hua S.X."/>
        </authorList>
    </citation>
    <scope>NUCLEOTIDE SEQUENCE [LARGE SCALE GENOMIC DNA]</scope>
    <source>
        <strain evidence="1 2">Foug A</strain>
    </source>
</reference>
<sequence length="83" mass="9473">MSSILHFEGYNSHVAIAHLMRILSPHACMGRNYHTLHGRWDIAHVMTIVLHSEYHACGRVVLYRGCNQAGVLKETEQLRMAMT</sequence>
<organism evidence="1 2">
    <name type="scientific">Scleroderma citrinum Foug A</name>
    <dbReference type="NCBI Taxonomy" id="1036808"/>
    <lineage>
        <taxon>Eukaryota</taxon>
        <taxon>Fungi</taxon>
        <taxon>Dikarya</taxon>
        <taxon>Basidiomycota</taxon>
        <taxon>Agaricomycotina</taxon>
        <taxon>Agaricomycetes</taxon>
        <taxon>Agaricomycetidae</taxon>
        <taxon>Boletales</taxon>
        <taxon>Sclerodermatineae</taxon>
        <taxon>Sclerodermataceae</taxon>
        <taxon>Scleroderma</taxon>
    </lineage>
</organism>
<protein>
    <submittedName>
        <fullName evidence="1">Uncharacterized protein</fullName>
    </submittedName>
</protein>
<reference evidence="2" key="2">
    <citation type="submission" date="2015-01" db="EMBL/GenBank/DDBJ databases">
        <title>Evolutionary Origins and Diversification of the Mycorrhizal Mutualists.</title>
        <authorList>
            <consortium name="DOE Joint Genome Institute"/>
            <consortium name="Mycorrhizal Genomics Consortium"/>
            <person name="Kohler A."/>
            <person name="Kuo A."/>
            <person name="Nagy L.G."/>
            <person name="Floudas D."/>
            <person name="Copeland A."/>
            <person name="Barry K.W."/>
            <person name="Cichocki N."/>
            <person name="Veneault-Fourrey C."/>
            <person name="LaButti K."/>
            <person name="Lindquist E.A."/>
            <person name="Lipzen A."/>
            <person name="Lundell T."/>
            <person name="Morin E."/>
            <person name="Murat C."/>
            <person name="Riley R."/>
            <person name="Ohm R."/>
            <person name="Sun H."/>
            <person name="Tunlid A."/>
            <person name="Henrissat B."/>
            <person name="Grigoriev I.V."/>
            <person name="Hibbett D.S."/>
            <person name="Martin F."/>
        </authorList>
    </citation>
    <scope>NUCLEOTIDE SEQUENCE [LARGE SCALE GENOMIC DNA]</scope>
    <source>
        <strain evidence="2">Foug A</strain>
    </source>
</reference>
<dbReference type="EMBL" id="KN822070">
    <property type="protein sequence ID" value="KIM59705.1"/>
    <property type="molecule type" value="Genomic_DNA"/>
</dbReference>
<keyword evidence="2" id="KW-1185">Reference proteome</keyword>
<name>A0A0C3DG87_9AGAM</name>
<evidence type="ECO:0000313" key="2">
    <source>
        <dbReference type="Proteomes" id="UP000053989"/>
    </source>
</evidence>
<dbReference type="AlphaFoldDB" id="A0A0C3DG87"/>
<proteinExistence type="predicted"/>
<accession>A0A0C3DG87</accession>
<dbReference type="HOGENOM" id="CLU_2543949_0_0_1"/>